<dbReference type="EMBL" id="JACHDB010000002">
    <property type="protein sequence ID" value="MBB5436248.1"/>
    <property type="molecule type" value="Genomic_DNA"/>
</dbReference>
<proteinExistence type="predicted"/>
<keyword evidence="2" id="KW-1133">Transmembrane helix</keyword>
<dbReference type="AlphaFoldDB" id="A0A7W8QUN3"/>
<keyword evidence="2" id="KW-0472">Membrane</keyword>
<feature type="transmembrane region" description="Helical" evidence="2">
    <location>
        <begin position="154"/>
        <end position="175"/>
    </location>
</feature>
<evidence type="ECO:0000313" key="5">
    <source>
        <dbReference type="Proteomes" id="UP000572635"/>
    </source>
</evidence>
<evidence type="ECO:0000256" key="2">
    <source>
        <dbReference type="SAM" id="Phobius"/>
    </source>
</evidence>
<evidence type="ECO:0000313" key="4">
    <source>
        <dbReference type="EMBL" id="MBB5436248.1"/>
    </source>
</evidence>
<feature type="region of interest" description="Disordered" evidence="1">
    <location>
        <begin position="1"/>
        <end position="25"/>
    </location>
</feature>
<organism evidence="4 5">
    <name type="scientific">Nocardiopsis composta</name>
    <dbReference type="NCBI Taxonomy" id="157465"/>
    <lineage>
        <taxon>Bacteria</taxon>
        <taxon>Bacillati</taxon>
        <taxon>Actinomycetota</taxon>
        <taxon>Actinomycetes</taxon>
        <taxon>Streptosporangiales</taxon>
        <taxon>Nocardiopsidaceae</taxon>
        <taxon>Nocardiopsis</taxon>
    </lineage>
</organism>
<dbReference type="Proteomes" id="UP000572635">
    <property type="component" value="Unassembled WGS sequence"/>
</dbReference>
<dbReference type="RefSeq" id="WP_184399624.1">
    <property type="nucleotide sequence ID" value="NZ_BAAAJD010000206.1"/>
</dbReference>
<name>A0A7W8QUN3_9ACTN</name>
<reference evidence="4 5" key="1">
    <citation type="submission" date="2020-08" db="EMBL/GenBank/DDBJ databases">
        <title>Sequencing the genomes of 1000 actinobacteria strains.</title>
        <authorList>
            <person name="Klenk H.-P."/>
        </authorList>
    </citation>
    <scope>NUCLEOTIDE SEQUENCE [LARGE SCALE GENOMIC DNA]</scope>
    <source>
        <strain evidence="4 5">DSM 44551</strain>
    </source>
</reference>
<keyword evidence="2" id="KW-0812">Transmembrane</keyword>
<feature type="domain" description="DUF1468" evidence="3">
    <location>
        <begin position="40"/>
        <end position="176"/>
    </location>
</feature>
<sequence length="182" mass="17699">MSAADAPGRRTPPAGTGAPGAASEERIAQTRRGLQATAGIGALMLLFAAVTLADAARIGNGGGLLGAASFPVLVAVLMIAVGGGLVGTALLRLRTAAPAPAAAKGGPARLAGLVGVLVAFAAALPYAGFTLCAALLFTASALLLGAPHPLRTAAYGWTLAGLLHLLFDTGIGLSLPGGPWGF</sequence>
<evidence type="ECO:0000256" key="1">
    <source>
        <dbReference type="SAM" id="MobiDB-lite"/>
    </source>
</evidence>
<comment type="caution">
    <text evidence="4">The sequence shown here is derived from an EMBL/GenBank/DDBJ whole genome shotgun (WGS) entry which is preliminary data.</text>
</comment>
<feature type="transmembrane region" description="Helical" evidence="2">
    <location>
        <begin position="112"/>
        <end position="142"/>
    </location>
</feature>
<feature type="transmembrane region" description="Helical" evidence="2">
    <location>
        <begin position="36"/>
        <end position="56"/>
    </location>
</feature>
<feature type="transmembrane region" description="Helical" evidence="2">
    <location>
        <begin position="68"/>
        <end position="91"/>
    </location>
</feature>
<protein>
    <submittedName>
        <fullName evidence="4">Putative tricarboxylic transport membrane protein</fullName>
    </submittedName>
</protein>
<keyword evidence="5" id="KW-1185">Reference proteome</keyword>
<evidence type="ECO:0000259" key="3">
    <source>
        <dbReference type="Pfam" id="PF07331"/>
    </source>
</evidence>
<feature type="compositionally biased region" description="Low complexity" evidence="1">
    <location>
        <begin position="9"/>
        <end position="22"/>
    </location>
</feature>
<accession>A0A7W8QUN3</accession>
<dbReference type="Pfam" id="PF07331">
    <property type="entry name" value="TctB"/>
    <property type="match status" value="1"/>
</dbReference>
<gene>
    <name evidence="4" type="ORF">HDA36_006396</name>
</gene>
<dbReference type="InterPro" id="IPR009936">
    <property type="entry name" value="DUF1468"/>
</dbReference>